<dbReference type="InterPro" id="IPR006311">
    <property type="entry name" value="TAT_signal"/>
</dbReference>
<proteinExistence type="predicted"/>
<feature type="domain" description="Glycosyl hydrolase family 95 N-terminal" evidence="2">
    <location>
        <begin position="65"/>
        <end position="104"/>
    </location>
</feature>
<evidence type="ECO:0000313" key="3">
    <source>
        <dbReference type="EMBL" id="SPT52507.1"/>
    </source>
</evidence>
<dbReference type="EMBL" id="UAPQ01000001">
    <property type="protein sequence ID" value="SPT52507.1"/>
    <property type="molecule type" value="Genomic_DNA"/>
</dbReference>
<dbReference type="Proteomes" id="UP000250006">
    <property type="component" value="Unassembled WGS sequence"/>
</dbReference>
<dbReference type="InterPro" id="IPR027414">
    <property type="entry name" value="GH95_N_dom"/>
</dbReference>
<feature type="signal peptide" evidence="1">
    <location>
        <begin position="1"/>
        <end position="42"/>
    </location>
</feature>
<keyword evidence="1" id="KW-0732">Signal</keyword>
<protein>
    <recommendedName>
        <fullName evidence="2">Glycosyl hydrolase family 95 N-terminal domain-containing protein</fullName>
    </recommendedName>
</protein>
<gene>
    <name evidence="3" type="ORF">NCTC11535_00156</name>
</gene>
<keyword evidence="4" id="KW-1185">Reference proteome</keyword>
<dbReference type="Gene3D" id="2.70.98.50">
    <property type="entry name" value="putative glycoside hydrolase family protein from bacillus halodurans"/>
    <property type="match status" value="1"/>
</dbReference>
<reference evidence="3 4" key="1">
    <citation type="submission" date="2018-06" db="EMBL/GenBank/DDBJ databases">
        <authorList>
            <consortium name="Pathogen Informatics"/>
            <person name="Doyle S."/>
        </authorList>
    </citation>
    <scope>NUCLEOTIDE SEQUENCE [LARGE SCALE GENOMIC DNA]</scope>
    <source>
        <strain evidence="3 4">NCTC11535</strain>
    </source>
</reference>
<sequence length="104" mass="10789">MSKSTLNLAARPQRRRRRPLLALLAAASLALPAILVPGPAPAAAAPALDPAAIEADTTAQDQMVLRYSTPANDWQSRSLPIGNGAMGASIFGGVGQDSIQMNEK</sequence>
<dbReference type="Pfam" id="PF14498">
    <property type="entry name" value="Glyco_hyd_65N_2"/>
    <property type="match status" value="1"/>
</dbReference>
<name>A0ABY1VL78_9ACTO</name>
<dbReference type="PROSITE" id="PS51318">
    <property type="entry name" value="TAT"/>
    <property type="match status" value="1"/>
</dbReference>
<feature type="chain" id="PRO_5046367286" description="Glycosyl hydrolase family 95 N-terminal domain-containing protein" evidence="1">
    <location>
        <begin position="43"/>
        <end position="104"/>
    </location>
</feature>
<evidence type="ECO:0000259" key="2">
    <source>
        <dbReference type="Pfam" id="PF14498"/>
    </source>
</evidence>
<dbReference type="PANTHER" id="PTHR31084">
    <property type="entry name" value="ALPHA-L-FUCOSIDASE 2"/>
    <property type="match status" value="1"/>
</dbReference>
<evidence type="ECO:0000313" key="4">
    <source>
        <dbReference type="Proteomes" id="UP000250006"/>
    </source>
</evidence>
<accession>A0ABY1VL78</accession>
<comment type="caution">
    <text evidence="3">The sequence shown here is derived from an EMBL/GenBank/DDBJ whole genome shotgun (WGS) entry which is preliminary data.</text>
</comment>
<dbReference type="PANTHER" id="PTHR31084:SF0">
    <property type="entry name" value="ALPHA-L-FUCOSIDASE 2"/>
    <property type="match status" value="1"/>
</dbReference>
<evidence type="ECO:0000256" key="1">
    <source>
        <dbReference type="SAM" id="SignalP"/>
    </source>
</evidence>
<organism evidence="3 4">
    <name type="scientific">Actinomyces bovis</name>
    <dbReference type="NCBI Taxonomy" id="1658"/>
    <lineage>
        <taxon>Bacteria</taxon>
        <taxon>Bacillati</taxon>
        <taxon>Actinomycetota</taxon>
        <taxon>Actinomycetes</taxon>
        <taxon>Actinomycetales</taxon>
        <taxon>Actinomycetaceae</taxon>
        <taxon>Actinomyces</taxon>
    </lineage>
</organism>